<evidence type="ECO:0000313" key="2">
    <source>
        <dbReference type="EMBL" id="WNM56828.1"/>
    </source>
</evidence>
<dbReference type="RefSeq" id="WP_312640637.1">
    <property type="nucleotide sequence ID" value="NZ_CP116967.1"/>
</dbReference>
<feature type="region of interest" description="Disordered" evidence="1">
    <location>
        <begin position="1"/>
        <end position="22"/>
    </location>
</feature>
<organism evidence="2 3">
    <name type="scientific">Candidatus Nitrospira allomarina</name>
    <dbReference type="NCBI Taxonomy" id="3020900"/>
    <lineage>
        <taxon>Bacteria</taxon>
        <taxon>Pseudomonadati</taxon>
        <taxon>Nitrospirota</taxon>
        <taxon>Nitrospiria</taxon>
        <taxon>Nitrospirales</taxon>
        <taxon>Nitrospiraceae</taxon>
        <taxon>Nitrospira</taxon>
    </lineage>
</organism>
<evidence type="ECO:0000256" key="1">
    <source>
        <dbReference type="SAM" id="MobiDB-lite"/>
    </source>
</evidence>
<reference evidence="2 3" key="1">
    <citation type="submission" date="2023-01" db="EMBL/GenBank/DDBJ databases">
        <title>Cultivation and genomic characterization of new, ubiquitous marine nitrite-oxidizing bacteria from the Nitrospirales.</title>
        <authorList>
            <person name="Mueller A.J."/>
            <person name="Daebeler A."/>
            <person name="Herbold C.W."/>
            <person name="Kirkegaard R.H."/>
            <person name="Daims H."/>
        </authorList>
    </citation>
    <scope>NUCLEOTIDE SEQUENCE [LARGE SCALE GENOMIC DNA]</scope>
    <source>
        <strain evidence="2 3">VA</strain>
    </source>
</reference>
<dbReference type="Proteomes" id="UP001302719">
    <property type="component" value="Chromosome"/>
</dbReference>
<protein>
    <submittedName>
        <fullName evidence="2">Uncharacterized protein</fullName>
    </submittedName>
</protein>
<dbReference type="AlphaFoldDB" id="A0AA96G7Z4"/>
<accession>A0AA96G7Z4</accession>
<sequence length="155" mass="17920">MNGKTSLAPKNRKRKTEGLSDPRFVPGLGDLVDRLTVDQLKEAFHESIRTSVRMEIADLEHDIDGWADRHQIKLSGRNVRIIIVLAQINYEIWMCKEGMKAEPQRYDQWLKRAHQLNGIRNQMKNLLLAEVQSGTRVCRASNVSVEDLKDWDIQL</sequence>
<name>A0AA96G7Z4_9BACT</name>
<evidence type="ECO:0000313" key="3">
    <source>
        <dbReference type="Proteomes" id="UP001302719"/>
    </source>
</evidence>
<proteinExistence type="predicted"/>
<keyword evidence="3" id="KW-1185">Reference proteome</keyword>
<gene>
    <name evidence="2" type="ORF">PP769_12665</name>
</gene>
<dbReference type="EMBL" id="CP116967">
    <property type="protein sequence ID" value="WNM56828.1"/>
    <property type="molecule type" value="Genomic_DNA"/>
</dbReference>
<dbReference type="KEGG" id="nall:PP769_12665"/>